<organism evidence="1 2">
    <name type="scientific">Nocardia carnea</name>
    <dbReference type="NCBI Taxonomy" id="37328"/>
    <lineage>
        <taxon>Bacteria</taxon>
        <taxon>Bacillati</taxon>
        <taxon>Actinomycetota</taxon>
        <taxon>Actinomycetes</taxon>
        <taxon>Mycobacteriales</taxon>
        <taxon>Nocardiaceae</taxon>
        <taxon>Nocardia</taxon>
    </lineage>
</organism>
<dbReference type="Proteomes" id="UP001611263">
    <property type="component" value="Unassembled WGS sequence"/>
</dbReference>
<protein>
    <submittedName>
        <fullName evidence="1">Uncharacterized protein</fullName>
    </submittedName>
</protein>
<proteinExistence type="predicted"/>
<dbReference type="GeneID" id="93509781"/>
<name>A0ABW7TWN2_9NOCA</name>
<reference evidence="1 2" key="1">
    <citation type="submission" date="2024-10" db="EMBL/GenBank/DDBJ databases">
        <title>The Natural Products Discovery Center: Release of the First 8490 Sequenced Strains for Exploring Actinobacteria Biosynthetic Diversity.</title>
        <authorList>
            <person name="Kalkreuter E."/>
            <person name="Kautsar S.A."/>
            <person name="Yang D."/>
            <person name="Bader C.D."/>
            <person name="Teijaro C.N."/>
            <person name="Fluegel L."/>
            <person name="Davis C.M."/>
            <person name="Simpson J.R."/>
            <person name="Lauterbach L."/>
            <person name="Steele A.D."/>
            <person name="Gui C."/>
            <person name="Meng S."/>
            <person name="Li G."/>
            <person name="Viehrig K."/>
            <person name="Ye F."/>
            <person name="Su P."/>
            <person name="Kiefer A.F."/>
            <person name="Nichols A."/>
            <person name="Cepeda A.J."/>
            <person name="Yan W."/>
            <person name="Fan B."/>
            <person name="Jiang Y."/>
            <person name="Adhikari A."/>
            <person name="Zheng C.-J."/>
            <person name="Schuster L."/>
            <person name="Cowan T.M."/>
            <person name="Smanski M.J."/>
            <person name="Chevrette M.G."/>
            <person name="De Carvalho L.P.S."/>
            <person name="Shen B."/>
        </authorList>
    </citation>
    <scope>NUCLEOTIDE SEQUENCE [LARGE SCALE GENOMIC DNA]</scope>
    <source>
        <strain evidence="1 2">NPDC020568</strain>
    </source>
</reference>
<dbReference type="RefSeq" id="WP_255218567.1">
    <property type="nucleotide sequence ID" value="NZ_JBIRUQ010000018.1"/>
</dbReference>
<accession>A0ABW7TWN2</accession>
<gene>
    <name evidence="1" type="ORF">ACH4WX_32465</name>
</gene>
<dbReference type="EMBL" id="JBIRUQ010000018">
    <property type="protein sequence ID" value="MFI1465449.1"/>
    <property type="molecule type" value="Genomic_DNA"/>
</dbReference>
<evidence type="ECO:0000313" key="2">
    <source>
        <dbReference type="Proteomes" id="UP001611263"/>
    </source>
</evidence>
<sequence length="41" mass="4301">MTALLNQIAAGLRALHGPYPTALTRADVPFRSNALPDQAAP</sequence>
<keyword evidence="2" id="KW-1185">Reference proteome</keyword>
<evidence type="ECO:0000313" key="1">
    <source>
        <dbReference type="EMBL" id="MFI1465449.1"/>
    </source>
</evidence>
<comment type="caution">
    <text evidence="1">The sequence shown here is derived from an EMBL/GenBank/DDBJ whole genome shotgun (WGS) entry which is preliminary data.</text>
</comment>